<organism evidence="2">
    <name type="scientific">uncultured Gemmatimonadota bacterium</name>
    <dbReference type="NCBI Taxonomy" id="203437"/>
    <lineage>
        <taxon>Bacteria</taxon>
        <taxon>Pseudomonadati</taxon>
        <taxon>Gemmatimonadota</taxon>
        <taxon>environmental samples</taxon>
    </lineage>
</organism>
<evidence type="ECO:0000313" key="2">
    <source>
        <dbReference type="EMBL" id="CAA9336282.1"/>
    </source>
</evidence>
<evidence type="ECO:0000259" key="1">
    <source>
        <dbReference type="Pfam" id="PF12705"/>
    </source>
</evidence>
<protein>
    <recommendedName>
        <fullName evidence="1">PD-(D/E)XK endonuclease-like domain-containing protein</fullName>
    </recommendedName>
</protein>
<dbReference type="EMBL" id="CADCTW010000133">
    <property type="protein sequence ID" value="CAA9336282.1"/>
    <property type="molecule type" value="Genomic_DNA"/>
</dbReference>
<reference evidence="2" key="1">
    <citation type="submission" date="2020-02" db="EMBL/GenBank/DDBJ databases">
        <authorList>
            <person name="Meier V. D."/>
        </authorList>
    </citation>
    <scope>NUCLEOTIDE SEQUENCE</scope>
    <source>
        <strain evidence="2">AVDCRST_MAG68</strain>
    </source>
</reference>
<dbReference type="AlphaFoldDB" id="A0A6J4LLS4"/>
<name>A0A6J4LLS4_9BACT</name>
<dbReference type="Pfam" id="PF12705">
    <property type="entry name" value="PDDEXK_1"/>
    <property type="match status" value="1"/>
</dbReference>
<sequence>MGSRTQGQDPAPHPWSHTRETTLRACPRRYYYRYLLTRGGWSRSAPPRVRLAYVLSRLTTLDLALGNILHALAARIAHRVLAGGPTPPAQVLWQNARAQLNALVRNGGDLAAFADDPVHHPVLLEAYYGRELPDGQVERVREKMERCTRHLAESTVWADLARCAPGQVHAVDAPAAFEVGGTTVWAAPDLAYTPASGPPIILDWKTGRVGVESAVEQLGLYAAYARTRLNLPLPTTGYDGQVADLGTGERWSVPLTAATVDAAEARVREGAMAMAGMPDDPTHPETEAAYPRTDHRDICRNCPFWAICEPETGSLPASSAA</sequence>
<feature type="domain" description="PD-(D/E)XK endonuclease-like" evidence="1">
    <location>
        <begin position="15"/>
        <end position="309"/>
    </location>
</feature>
<gene>
    <name evidence="2" type="ORF">AVDCRST_MAG68-3379</name>
</gene>
<proteinExistence type="predicted"/>
<dbReference type="InterPro" id="IPR038726">
    <property type="entry name" value="PDDEXK_AddAB-type"/>
</dbReference>
<accession>A0A6J4LLS4</accession>